<reference evidence="2 3" key="1">
    <citation type="submission" date="2015-05" db="EMBL/GenBank/DDBJ databases">
        <title>Draft genome sequence of the bacterium Gordonia jacobaea a new member of the Gordonia genus.</title>
        <authorList>
            <person name="Jimenez-Galisteo G."/>
            <person name="Dominguez A."/>
            <person name="Munoz E."/>
            <person name="Vinas M."/>
        </authorList>
    </citation>
    <scope>NUCLEOTIDE SEQUENCE [LARGE SCALE GENOMIC DNA]</scope>
    <source>
        <strain evidence="3">mv1</strain>
    </source>
</reference>
<evidence type="ECO:0000313" key="2">
    <source>
        <dbReference type="EMBL" id="KNA90109.1"/>
    </source>
</evidence>
<dbReference type="Pfam" id="PF00903">
    <property type="entry name" value="Glyoxalase"/>
    <property type="match status" value="1"/>
</dbReference>
<feature type="domain" description="VOC" evidence="1">
    <location>
        <begin position="4"/>
        <end position="134"/>
    </location>
</feature>
<dbReference type="InterPro" id="IPR029068">
    <property type="entry name" value="Glyas_Bleomycin-R_OHBP_Dase"/>
</dbReference>
<dbReference type="Gene3D" id="3.10.180.10">
    <property type="entry name" value="2,3-Dihydroxybiphenyl 1,2-Dioxygenase, domain 1"/>
    <property type="match status" value="1"/>
</dbReference>
<gene>
    <name evidence="2" type="ORF">ABW18_17040</name>
</gene>
<dbReference type="PANTHER" id="PTHR36437:SF2">
    <property type="entry name" value="GLYOXALASE_BLEOMYCIN RESISTANCE PROTEIN_DIOXYGENASE"/>
    <property type="match status" value="1"/>
</dbReference>
<keyword evidence="3" id="KW-1185">Reference proteome</keyword>
<sequence length="138" mass="15282">MPNTIILSQIYVLDHDEALDFYVGNLGFEVHSDVDMGFMRWLTINLPSDPDRQLMLEIPGPPSLSPETAAQVRDLLTKGAGGGWFSMSTDDAYATADALLAKGVDFTDEPTDRDYGIDFGIRDPFGNRIRIGQMKSRP</sequence>
<dbReference type="SUPFAM" id="SSF54593">
    <property type="entry name" value="Glyoxalase/Bleomycin resistance protein/Dihydroxybiphenyl dioxygenase"/>
    <property type="match status" value="1"/>
</dbReference>
<dbReference type="InterPro" id="IPR004360">
    <property type="entry name" value="Glyas_Fos-R_dOase_dom"/>
</dbReference>
<evidence type="ECO:0000259" key="1">
    <source>
        <dbReference type="PROSITE" id="PS51819"/>
    </source>
</evidence>
<dbReference type="EMBL" id="LDTZ01000020">
    <property type="protein sequence ID" value="KNA90109.1"/>
    <property type="molecule type" value="Genomic_DNA"/>
</dbReference>
<dbReference type="RefSeq" id="WP_049700177.1">
    <property type="nucleotide sequence ID" value="NZ_JAQDQF010000004.1"/>
</dbReference>
<dbReference type="PANTHER" id="PTHR36437">
    <property type="entry name" value="GLYOXALASE/BLEOMYCIN RESISTANCE PROTEIN/DIOXYGENASE"/>
    <property type="match status" value="1"/>
</dbReference>
<name>A0ABR5I8U2_9ACTN</name>
<organism evidence="2 3">
    <name type="scientific">Gordonia jacobaea</name>
    <dbReference type="NCBI Taxonomy" id="122202"/>
    <lineage>
        <taxon>Bacteria</taxon>
        <taxon>Bacillati</taxon>
        <taxon>Actinomycetota</taxon>
        <taxon>Actinomycetes</taxon>
        <taxon>Mycobacteriales</taxon>
        <taxon>Gordoniaceae</taxon>
        <taxon>Gordonia</taxon>
    </lineage>
</organism>
<comment type="caution">
    <text evidence="2">The sequence shown here is derived from an EMBL/GenBank/DDBJ whole genome shotgun (WGS) entry which is preliminary data.</text>
</comment>
<protein>
    <submittedName>
        <fullName evidence="2">Glyoxalase</fullName>
    </submittedName>
</protein>
<dbReference type="Proteomes" id="UP000037247">
    <property type="component" value="Unassembled WGS sequence"/>
</dbReference>
<accession>A0ABR5I8U2</accession>
<dbReference type="PROSITE" id="PS51819">
    <property type="entry name" value="VOC"/>
    <property type="match status" value="1"/>
</dbReference>
<evidence type="ECO:0000313" key="3">
    <source>
        <dbReference type="Proteomes" id="UP000037247"/>
    </source>
</evidence>
<dbReference type="InterPro" id="IPR037523">
    <property type="entry name" value="VOC_core"/>
</dbReference>
<proteinExistence type="predicted"/>